<sequence length="141" mass="15691">MLRHEGSLIRPLGKSKLEVLFKDAPERALVKKAPEAVNNELGPVQRALGTRAQLRAAPWGKINSSAAPLEAEESYAFRAPQKHFAYTDTEVHNKGLLHGLWPDGTHASQRDNKTHKNKITGSKKRTAQRRDTLKWPNVGAL</sequence>
<proteinExistence type="predicted"/>
<evidence type="ECO:0000256" key="1">
    <source>
        <dbReference type="SAM" id="MobiDB-lite"/>
    </source>
</evidence>
<dbReference type="AlphaFoldDB" id="A0AAV7NFW6"/>
<gene>
    <name evidence="2" type="ORF">NDU88_002612</name>
</gene>
<feature type="region of interest" description="Disordered" evidence="1">
    <location>
        <begin position="98"/>
        <end position="141"/>
    </location>
</feature>
<reference evidence="2" key="1">
    <citation type="journal article" date="2022" name="bioRxiv">
        <title>Sequencing and chromosome-scale assembly of the giantPleurodeles waltlgenome.</title>
        <authorList>
            <person name="Brown T."/>
            <person name="Elewa A."/>
            <person name="Iarovenko S."/>
            <person name="Subramanian E."/>
            <person name="Araus A.J."/>
            <person name="Petzold A."/>
            <person name="Susuki M."/>
            <person name="Suzuki K.-i.T."/>
            <person name="Hayashi T."/>
            <person name="Toyoda A."/>
            <person name="Oliveira C."/>
            <person name="Osipova E."/>
            <person name="Leigh N.D."/>
            <person name="Simon A."/>
            <person name="Yun M.H."/>
        </authorList>
    </citation>
    <scope>NUCLEOTIDE SEQUENCE</scope>
    <source>
        <strain evidence="2">20211129_DDA</strain>
        <tissue evidence="2">Liver</tissue>
    </source>
</reference>
<comment type="caution">
    <text evidence="2">The sequence shown here is derived from an EMBL/GenBank/DDBJ whole genome shotgun (WGS) entry which is preliminary data.</text>
</comment>
<keyword evidence="3" id="KW-1185">Reference proteome</keyword>
<name>A0AAV7NFW6_PLEWA</name>
<accession>A0AAV7NFW6</accession>
<feature type="compositionally biased region" description="Basic residues" evidence="1">
    <location>
        <begin position="115"/>
        <end position="127"/>
    </location>
</feature>
<evidence type="ECO:0000313" key="2">
    <source>
        <dbReference type="EMBL" id="KAJ1114374.1"/>
    </source>
</evidence>
<organism evidence="2 3">
    <name type="scientific">Pleurodeles waltl</name>
    <name type="common">Iberian ribbed newt</name>
    <dbReference type="NCBI Taxonomy" id="8319"/>
    <lineage>
        <taxon>Eukaryota</taxon>
        <taxon>Metazoa</taxon>
        <taxon>Chordata</taxon>
        <taxon>Craniata</taxon>
        <taxon>Vertebrata</taxon>
        <taxon>Euteleostomi</taxon>
        <taxon>Amphibia</taxon>
        <taxon>Batrachia</taxon>
        <taxon>Caudata</taxon>
        <taxon>Salamandroidea</taxon>
        <taxon>Salamandridae</taxon>
        <taxon>Pleurodelinae</taxon>
        <taxon>Pleurodeles</taxon>
    </lineage>
</organism>
<dbReference type="EMBL" id="JANPWB010000012">
    <property type="protein sequence ID" value="KAJ1114374.1"/>
    <property type="molecule type" value="Genomic_DNA"/>
</dbReference>
<protein>
    <submittedName>
        <fullName evidence="2">Uncharacterized protein</fullName>
    </submittedName>
</protein>
<evidence type="ECO:0000313" key="3">
    <source>
        <dbReference type="Proteomes" id="UP001066276"/>
    </source>
</evidence>
<dbReference type="Proteomes" id="UP001066276">
    <property type="component" value="Chromosome 8"/>
</dbReference>